<organism evidence="2 3">
    <name type="scientific">Fusarium solani</name>
    <name type="common">Filamentous fungus</name>
    <dbReference type="NCBI Taxonomy" id="169388"/>
    <lineage>
        <taxon>Eukaryota</taxon>
        <taxon>Fungi</taxon>
        <taxon>Dikarya</taxon>
        <taxon>Ascomycota</taxon>
        <taxon>Pezizomycotina</taxon>
        <taxon>Sordariomycetes</taxon>
        <taxon>Hypocreomycetidae</taxon>
        <taxon>Hypocreales</taxon>
        <taxon>Nectriaceae</taxon>
        <taxon>Fusarium</taxon>
        <taxon>Fusarium solani species complex</taxon>
    </lineage>
</organism>
<keyword evidence="3" id="KW-1185">Reference proteome</keyword>
<evidence type="ECO:0000313" key="2">
    <source>
        <dbReference type="EMBL" id="KAH7271869.1"/>
    </source>
</evidence>
<evidence type="ECO:0008006" key="4">
    <source>
        <dbReference type="Google" id="ProtNLM"/>
    </source>
</evidence>
<proteinExistence type="predicted"/>
<dbReference type="AlphaFoldDB" id="A0A9P9RAP4"/>
<feature type="signal peptide" evidence="1">
    <location>
        <begin position="1"/>
        <end position="18"/>
    </location>
</feature>
<feature type="chain" id="PRO_5040261907" description="Secreted protein" evidence="1">
    <location>
        <begin position="19"/>
        <end position="131"/>
    </location>
</feature>
<protein>
    <recommendedName>
        <fullName evidence="4">Secreted protein</fullName>
    </recommendedName>
</protein>
<comment type="caution">
    <text evidence="2">The sequence shown here is derived from an EMBL/GenBank/DDBJ whole genome shotgun (WGS) entry which is preliminary data.</text>
</comment>
<dbReference type="EMBL" id="JAGTJS010000004">
    <property type="protein sequence ID" value="KAH7271869.1"/>
    <property type="molecule type" value="Genomic_DNA"/>
</dbReference>
<name>A0A9P9RAP4_FUSSL</name>
<keyword evidence="1" id="KW-0732">Signal</keyword>
<sequence>MGLSCSLAVVFLLHSSLGEKCAKIRPPIPSSLKVAFVYLLFFVFFPDRDKTPSLTAQKGRDGTAQTEEGVGECFSGFSGDYLSLPVTRCFSYTHASRKGHPPVQWCLLLVHGIALCLWNGYNPQGPSVDCG</sequence>
<evidence type="ECO:0000313" key="3">
    <source>
        <dbReference type="Proteomes" id="UP000736672"/>
    </source>
</evidence>
<reference evidence="2" key="1">
    <citation type="journal article" date="2021" name="Nat. Commun.">
        <title>Genetic determinants of endophytism in the Arabidopsis root mycobiome.</title>
        <authorList>
            <person name="Mesny F."/>
            <person name="Miyauchi S."/>
            <person name="Thiergart T."/>
            <person name="Pickel B."/>
            <person name="Atanasova L."/>
            <person name="Karlsson M."/>
            <person name="Huettel B."/>
            <person name="Barry K.W."/>
            <person name="Haridas S."/>
            <person name="Chen C."/>
            <person name="Bauer D."/>
            <person name="Andreopoulos W."/>
            <person name="Pangilinan J."/>
            <person name="LaButti K."/>
            <person name="Riley R."/>
            <person name="Lipzen A."/>
            <person name="Clum A."/>
            <person name="Drula E."/>
            <person name="Henrissat B."/>
            <person name="Kohler A."/>
            <person name="Grigoriev I.V."/>
            <person name="Martin F.M."/>
            <person name="Hacquard S."/>
        </authorList>
    </citation>
    <scope>NUCLEOTIDE SEQUENCE</scope>
    <source>
        <strain evidence="2">FSSC 5 MPI-SDFR-AT-0091</strain>
    </source>
</reference>
<evidence type="ECO:0000256" key="1">
    <source>
        <dbReference type="SAM" id="SignalP"/>
    </source>
</evidence>
<gene>
    <name evidence="2" type="ORF">B0J15DRAFT_486103</name>
</gene>
<dbReference type="Proteomes" id="UP000736672">
    <property type="component" value="Unassembled WGS sequence"/>
</dbReference>
<accession>A0A9P9RAP4</accession>